<organism evidence="1 2">
    <name type="scientific">Pontibacter toksunensis</name>
    <dbReference type="NCBI Taxonomy" id="1332631"/>
    <lineage>
        <taxon>Bacteria</taxon>
        <taxon>Pseudomonadati</taxon>
        <taxon>Bacteroidota</taxon>
        <taxon>Cytophagia</taxon>
        <taxon>Cytophagales</taxon>
        <taxon>Hymenobacteraceae</taxon>
        <taxon>Pontibacter</taxon>
    </lineage>
</organism>
<reference evidence="2" key="1">
    <citation type="journal article" date="2019" name="Int. J. Syst. Evol. Microbiol.">
        <title>The Global Catalogue of Microorganisms (GCM) 10K type strain sequencing project: providing services to taxonomists for standard genome sequencing and annotation.</title>
        <authorList>
            <consortium name="The Broad Institute Genomics Platform"/>
            <consortium name="The Broad Institute Genome Sequencing Center for Infectious Disease"/>
            <person name="Wu L."/>
            <person name="Ma J."/>
        </authorList>
    </citation>
    <scope>NUCLEOTIDE SEQUENCE [LARGE SCALE GENOMIC DNA]</scope>
    <source>
        <strain evidence="2">KCTC 23984</strain>
    </source>
</reference>
<accession>A0ABW6BQN3</accession>
<protein>
    <recommendedName>
        <fullName evidence="3">TRAM domain-containing protein</fullName>
    </recommendedName>
</protein>
<dbReference type="Proteomes" id="UP001597641">
    <property type="component" value="Unassembled WGS sequence"/>
</dbReference>
<dbReference type="RefSeq" id="WP_377481052.1">
    <property type="nucleotide sequence ID" value="NZ_JBHUOX010000002.1"/>
</dbReference>
<keyword evidence="2" id="KW-1185">Reference proteome</keyword>
<evidence type="ECO:0000313" key="2">
    <source>
        <dbReference type="Proteomes" id="UP001597641"/>
    </source>
</evidence>
<name>A0ABW6BQN3_9BACT</name>
<comment type="caution">
    <text evidence="1">The sequence shown here is derived from an EMBL/GenBank/DDBJ whole genome shotgun (WGS) entry which is preliminary data.</text>
</comment>
<dbReference type="EMBL" id="JBHUOX010000002">
    <property type="protein sequence ID" value="MFD2999436.1"/>
    <property type="molecule type" value="Genomic_DNA"/>
</dbReference>
<evidence type="ECO:0008006" key="3">
    <source>
        <dbReference type="Google" id="ProtNLM"/>
    </source>
</evidence>
<evidence type="ECO:0000313" key="1">
    <source>
        <dbReference type="EMBL" id="MFD2999436.1"/>
    </source>
</evidence>
<gene>
    <name evidence="1" type="ORF">ACFS7Z_03610</name>
</gene>
<proteinExistence type="predicted"/>
<sequence>MPQGTVVAIKPQSFAANDGSTEEKLHQTRQGGEVQILNGKYAGQLASFDEEGESSLKSVGDKVKVKIIDTADGNLQAKLC</sequence>